<feature type="region of interest" description="Disordered" evidence="1">
    <location>
        <begin position="1"/>
        <end position="26"/>
    </location>
</feature>
<gene>
    <name evidence="2" type="ORF">HYDPIDRAFT_33861</name>
</gene>
<accession>A0A0C9VZ74</accession>
<evidence type="ECO:0000313" key="3">
    <source>
        <dbReference type="Proteomes" id="UP000053820"/>
    </source>
</evidence>
<organism evidence="2 3">
    <name type="scientific">Hydnomerulius pinastri MD-312</name>
    <dbReference type="NCBI Taxonomy" id="994086"/>
    <lineage>
        <taxon>Eukaryota</taxon>
        <taxon>Fungi</taxon>
        <taxon>Dikarya</taxon>
        <taxon>Basidiomycota</taxon>
        <taxon>Agaricomycotina</taxon>
        <taxon>Agaricomycetes</taxon>
        <taxon>Agaricomycetidae</taxon>
        <taxon>Boletales</taxon>
        <taxon>Boletales incertae sedis</taxon>
        <taxon>Leucogyrophana</taxon>
    </lineage>
</organism>
<reference evidence="2 3" key="1">
    <citation type="submission" date="2014-04" db="EMBL/GenBank/DDBJ databases">
        <title>Evolutionary Origins and Diversification of the Mycorrhizal Mutualists.</title>
        <authorList>
            <consortium name="DOE Joint Genome Institute"/>
            <consortium name="Mycorrhizal Genomics Consortium"/>
            <person name="Kohler A."/>
            <person name="Kuo A."/>
            <person name="Nagy L.G."/>
            <person name="Floudas D."/>
            <person name="Copeland A."/>
            <person name="Barry K.W."/>
            <person name="Cichocki N."/>
            <person name="Veneault-Fourrey C."/>
            <person name="LaButti K."/>
            <person name="Lindquist E.A."/>
            <person name="Lipzen A."/>
            <person name="Lundell T."/>
            <person name="Morin E."/>
            <person name="Murat C."/>
            <person name="Riley R."/>
            <person name="Ohm R."/>
            <person name="Sun H."/>
            <person name="Tunlid A."/>
            <person name="Henrissat B."/>
            <person name="Grigoriev I.V."/>
            <person name="Hibbett D.S."/>
            <person name="Martin F."/>
        </authorList>
    </citation>
    <scope>NUCLEOTIDE SEQUENCE [LARGE SCALE GENOMIC DNA]</scope>
    <source>
        <strain evidence="2 3">MD-312</strain>
    </source>
</reference>
<evidence type="ECO:0000313" key="2">
    <source>
        <dbReference type="EMBL" id="KIJ58748.1"/>
    </source>
</evidence>
<dbReference type="HOGENOM" id="CLU_1594757_0_0_1"/>
<dbReference type="AlphaFoldDB" id="A0A0C9VZ74"/>
<feature type="region of interest" description="Disordered" evidence="1">
    <location>
        <begin position="43"/>
        <end position="71"/>
    </location>
</feature>
<dbReference type="OrthoDB" id="2669765at2759"/>
<proteinExistence type="predicted"/>
<keyword evidence="3" id="KW-1185">Reference proteome</keyword>
<evidence type="ECO:0000256" key="1">
    <source>
        <dbReference type="SAM" id="MobiDB-lite"/>
    </source>
</evidence>
<protein>
    <submittedName>
        <fullName evidence="2">Uncharacterized protein</fullName>
    </submittedName>
</protein>
<name>A0A0C9VZ74_9AGAM</name>
<dbReference type="Proteomes" id="UP000053820">
    <property type="component" value="Unassembled WGS sequence"/>
</dbReference>
<dbReference type="EMBL" id="KN839912">
    <property type="protein sequence ID" value="KIJ58748.1"/>
    <property type="molecule type" value="Genomic_DNA"/>
</dbReference>
<sequence>MASKSIQADLHGPSEEAVSSEENAPLTKLLKRGNGTLIGYADVPLTQAQRDRANVPPLAAESDKSDDYLAGPDAITDEELQEAFGVIDREKDGAQADITRVLDPDIELDGNEVLEGEVYDWKELEVIDKGAAPTGFMEDISVLEKAANNGQCDVTALLTSQGVTSLL</sequence>